<dbReference type="UniPathway" id="UPA00124"/>
<dbReference type="GO" id="GO:0019305">
    <property type="term" value="P:dTDP-rhamnose biosynthetic process"/>
    <property type="evidence" value="ECO:0007669"/>
    <property type="project" value="UniProtKB-UniPathway"/>
</dbReference>
<evidence type="ECO:0000259" key="7">
    <source>
        <dbReference type="Pfam" id="PF04321"/>
    </source>
</evidence>
<protein>
    <recommendedName>
        <fullName evidence="4 6">dTDP-4-dehydrorhamnose reductase</fullName>
        <ecNumber evidence="3 6">1.1.1.133</ecNumber>
    </recommendedName>
</protein>
<accession>A0A6N6M1W3</accession>
<dbReference type="RefSeq" id="WP_151169677.1">
    <property type="nucleotide sequence ID" value="NZ_WACR01000011.1"/>
</dbReference>
<organism evidence="8 9">
    <name type="scientific">Salibacter halophilus</name>
    <dbReference type="NCBI Taxonomy" id="1803916"/>
    <lineage>
        <taxon>Bacteria</taxon>
        <taxon>Pseudomonadati</taxon>
        <taxon>Bacteroidota</taxon>
        <taxon>Flavobacteriia</taxon>
        <taxon>Flavobacteriales</taxon>
        <taxon>Salibacteraceae</taxon>
        <taxon>Salibacter</taxon>
    </lineage>
</organism>
<evidence type="ECO:0000313" key="9">
    <source>
        <dbReference type="Proteomes" id="UP000435357"/>
    </source>
</evidence>
<comment type="pathway">
    <text evidence="1 6">Carbohydrate biosynthesis; dTDP-L-rhamnose biosynthesis.</text>
</comment>
<evidence type="ECO:0000256" key="3">
    <source>
        <dbReference type="ARBA" id="ARBA00012929"/>
    </source>
</evidence>
<dbReference type="CDD" id="cd05254">
    <property type="entry name" value="dTDP_HR_like_SDR_e"/>
    <property type="match status" value="1"/>
</dbReference>
<proteinExistence type="inferred from homology"/>
<gene>
    <name evidence="8" type="ORF">F3059_12225</name>
</gene>
<evidence type="ECO:0000313" key="8">
    <source>
        <dbReference type="EMBL" id="KAB1062703.1"/>
    </source>
</evidence>
<feature type="domain" description="RmlD-like substrate binding" evidence="7">
    <location>
        <begin position="1"/>
        <end position="291"/>
    </location>
</feature>
<dbReference type="GO" id="GO:0008831">
    <property type="term" value="F:dTDP-4-dehydrorhamnose reductase activity"/>
    <property type="evidence" value="ECO:0007669"/>
    <property type="project" value="UniProtKB-EC"/>
</dbReference>
<dbReference type="PANTHER" id="PTHR10491">
    <property type="entry name" value="DTDP-4-DEHYDRORHAMNOSE REDUCTASE"/>
    <property type="match status" value="1"/>
</dbReference>
<dbReference type="Gene3D" id="3.40.50.720">
    <property type="entry name" value="NAD(P)-binding Rossmann-like Domain"/>
    <property type="match status" value="1"/>
</dbReference>
<dbReference type="InterPro" id="IPR005913">
    <property type="entry name" value="dTDP_dehydrorham_reduct"/>
</dbReference>
<sequence>MKVLITGVNGLIGNEIAKEFFGKASFTVGTGRGAQRCKSLDLYVELDLEETSKIRSVLDQVKPDVIIHSGAISQVDVCEENKEKAFRINVQATKEIVSWCSDRNKRLVFFSSDFVYAGKSLSYDEQDFQSPVNYYGYTKMMAERCIYENLKNFSIIRPVLVYGLKDSAKRENIFSWLRKDLSDNKIVKIVYDQWRKPTYVDDVALATASIVFGKFTGSFNICGPQEYSVFGFAREIATILDTPLANILPVSGKDLNQAGDRPPITGFSCKRAKQYFNYNPRSLRDVFPEILDC</sequence>
<name>A0A6N6M1W3_9FLAO</name>
<evidence type="ECO:0000256" key="4">
    <source>
        <dbReference type="ARBA" id="ARBA00017099"/>
    </source>
</evidence>
<keyword evidence="6" id="KW-0560">Oxidoreductase</keyword>
<dbReference type="EC" id="1.1.1.133" evidence="3 6"/>
<dbReference type="OrthoDB" id="9803892at2"/>
<dbReference type="Proteomes" id="UP000435357">
    <property type="component" value="Unassembled WGS sequence"/>
</dbReference>
<reference evidence="8 9" key="1">
    <citation type="submission" date="2019-09" db="EMBL/GenBank/DDBJ databases">
        <title>Genomes of Cryomorphaceae.</title>
        <authorList>
            <person name="Bowman J.P."/>
        </authorList>
    </citation>
    <scope>NUCLEOTIDE SEQUENCE [LARGE SCALE GENOMIC DNA]</scope>
    <source>
        <strain evidence="8 9">KCTC 52047</strain>
    </source>
</reference>
<dbReference type="PANTHER" id="PTHR10491:SF4">
    <property type="entry name" value="METHIONINE ADENOSYLTRANSFERASE 2 SUBUNIT BETA"/>
    <property type="match status" value="1"/>
</dbReference>
<comment type="caution">
    <text evidence="8">The sequence shown here is derived from an EMBL/GenBank/DDBJ whole genome shotgun (WGS) entry which is preliminary data.</text>
</comment>
<keyword evidence="9" id="KW-1185">Reference proteome</keyword>
<comment type="function">
    <text evidence="6">Catalyzes the reduction of dTDP-6-deoxy-L-lyxo-4-hexulose to yield dTDP-L-rhamnose.</text>
</comment>
<evidence type="ECO:0000256" key="2">
    <source>
        <dbReference type="ARBA" id="ARBA00010944"/>
    </source>
</evidence>
<evidence type="ECO:0000256" key="5">
    <source>
        <dbReference type="ARBA" id="ARBA00048200"/>
    </source>
</evidence>
<evidence type="ECO:0000256" key="1">
    <source>
        <dbReference type="ARBA" id="ARBA00004781"/>
    </source>
</evidence>
<comment type="catalytic activity">
    <reaction evidence="5">
        <text>dTDP-beta-L-rhamnose + NADP(+) = dTDP-4-dehydro-beta-L-rhamnose + NADPH + H(+)</text>
        <dbReference type="Rhea" id="RHEA:21796"/>
        <dbReference type="ChEBI" id="CHEBI:15378"/>
        <dbReference type="ChEBI" id="CHEBI:57510"/>
        <dbReference type="ChEBI" id="CHEBI:57783"/>
        <dbReference type="ChEBI" id="CHEBI:58349"/>
        <dbReference type="ChEBI" id="CHEBI:62830"/>
        <dbReference type="EC" id="1.1.1.133"/>
    </reaction>
</comment>
<dbReference type="InterPro" id="IPR029903">
    <property type="entry name" value="RmlD-like-bd"/>
</dbReference>
<comment type="similarity">
    <text evidence="2 6">Belongs to the dTDP-4-dehydrorhamnose reductase family.</text>
</comment>
<dbReference type="InterPro" id="IPR036291">
    <property type="entry name" value="NAD(P)-bd_dom_sf"/>
</dbReference>
<dbReference type="Pfam" id="PF04321">
    <property type="entry name" value="RmlD_sub_bind"/>
    <property type="match status" value="1"/>
</dbReference>
<evidence type="ECO:0000256" key="6">
    <source>
        <dbReference type="RuleBase" id="RU364082"/>
    </source>
</evidence>
<dbReference type="SUPFAM" id="SSF51735">
    <property type="entry name" value="NAD(P)-binding Rossmann-fold domains"/>
    <property type="match status" value="1"/>
</dbReference>
<dbReference type="AlphaFoldDB" id="A0A6N6M1W3"/>
<dbReference type="EMBL" id="WACR01000011">
    <property type="protein sequence ID" value="KAB1062703.1"/>
    <property type="molecule type" value="Genomic_DNA"/>
</dbReference>
<keyword evidence="6" id="KW-0521">NADP</keyword>